<accession>V8R4J0</accession>
<sequence>MNADSLNTTKFSADYARFFHAESLQVLQGLELAMKLAVETYLTLSNPFNVFAFQAFDEFYSCEVDTIINPMSSQMTKLAFKIKPFTEQRLWSVTKEISERVVSAEFSISKKGLSVKQYMLDGDSFWINTDNDKALFGHFATLKTPLFRPMLEHSIDVVNKNGPLFSQIESHVNTYFIYQSTAFPDLKKHFTKELLKTMNRNAEEWYEYRNKVEAKESLLAGVNPLNPDEYGLNVLHMVMGIDYPEFLALHFKNTGKDK</sequence>
<organism evidence="1 2">
    <name type="scientific">Pseudomonas moraviensis R28-S</name>
    <dbReference type="NCBI Taxonomy" id="1395516"/>
    <lineage>
        <taxon>Bacteria</taxon>
        <taxon>Pseudomonadati</taxon>
        <taxon>Pseudomonadota</taxon>
        <taxon>Gammaproteobacteria</taxon>
        <taxon>Pseudomonadales</taxon>
        <taxon>Pseudomonadaceae</taxon>
        <taxon>Pseudomonas</taxon>
    </lineage>
</organism>
<dbReference type="Proteomes" id="UP000024771">
    <property type="component" value="Chromosome"/>
</dbReference>
<dbReference type="HOGENOM" id="CLU_1077159_0_0_6"/>
<gene>
    <name evidence="1" type="ORF">PMO01_18510</name>
</gene>
<dbReference type="RefSeq" id="WP_024013736.1">
    <property type="nucleotide sequence ID" value="NZ_CM002330.1"/>
</dbReference>
<dbReference type="EMBL" id="AYMZ01000008">
    <property type="protein sequence ID" value="ETF06842.1"/>
    <property type="molecule type" value="Genomic_DNA"/>
</dbReference>
<proteinExistence type="predicted"/>
<reference evidence="1 2" key="1">
    <citation type="journal article" date="2014" name="Genome Announc.">
        <title>Draft Genome Sequence of Pseudomonas moraviensis R28-S.</title>
        <authorList>
            <person name="Hunter S.S."/>
            <person name="Yano H."/>
            <person name="Loftie-Eaton W."/>
            <person name="Hughes J."/>
            <person name="De Gelder L."/>
            <person name="Stragier P."/>
            <person name="De Vos P."/>
            <person name="Settles M.L."/>
            <person name="Top E.M."/>
        </authorList>
    </citation>
    <scope>NUCLEOTIDE SEQUENCE [LARGE SCALE GENOMIC DNA]</scope>
    <source>
        <strain evidence="2">R28</strain>
    </source>
</reference>
<name>V8R4J0_9PSED</name>
<dbReference type="PATRIC" id="fig|1395516.4.peg.3758"/>
<protein>
    <submittedName>
        <fullName evidence="1">Uncharacterized protein</fullName>
    </submittedName>
</protein>
<comment type="caution">
    <text evidence="1">The sequence shown here is derived from an EMBL/GenBank/DDBJ whole genome shotgun (WGS) entry which is preliminary data.</text>
</comment>
<dbReference type="AlphaFoldDB" id="V8R4J0"/>
<evidence type="ECO:0000313" key="1">
    <source>
        <dbReference type="EMBL" id="ETF06842.1"/>
    </source>
</evidence>
<evidence type="ECO:0000313" key="2">
    <source>
        <dbReference type="Proteomes" id="UP000024771"/>
    </source>
</evidence>